<evidence type="ECO:0000256" key="6">
    <source>
        <dbReference type="ARBA" id="ARBA00041209"/>
    </source>
</evidence>
<dbReference type="SMART" id="SM00368">
    <property type="entry name" value="LRR_RI"/>
    <property type="match status" value="6"/>
</dbReference>
<evidence type="ECO:0000313" key="9">
    <source>
        <dbReference type="Proteomes" id="UP000053286"/>
    </source>
</evidence>
<feature type="compositionally biased region" description="Low complexity" evidence="7">
    <location>
        <begin position="519"/>
        <end position="535"/>
    </location>
</feature>
<dbReference type="InterPro" id="IPR051279">
    <property type="entry name" value="PP1-Reg/Actin-Interact_Protein"/>
</dbReference>
<sequence>AQNVTVDEIMTAYKQACQKLNCKQIPKLLKQIQEFKDLAPRIDCLDLKGEKLDYKACEALEEIFKRVQFKIVDLEQTSLDEDGASALFDMIEYYESATHLNISFNKHIGTRGWQAAAHMMRKTNCLQYLDARNTPLLDHSAPFVARALRISSSLVVLHLENASLSGRPLMLLATALKMNMNLRELYLADNKLNGLQDSAQLGNLLKFNCYIQILDLRNNHILDSGLAYVCEGLKEQRKGLVTLVLWNNQLTHTGMAYLGMTLSLETLNLGHNPIGNEGVRNLKNGLIGNRSVLRLGLASTKLTCEGAVAVAEFIAESPRLLRLDLRENEIKTGGLMALSLALKVNHSLLRLDLDREPKKESVKSFIETQKALLAEIQNGCKRNFILAKEKEEKEQKLQQSASMPEITVTEPLEEGPAEDGRDGSAASTPEEGEEAGETPTASENGDTEPAEDDSDSDTDEEADTGPAASPASAPSQGNERRISVSSPGRGHKIFVVTRVESLPERAASAARPWEDADAAAKPAEPQSPAPATKPELPAPAAPAVPSAGSDPERGDPAACESAAHDTPLPNGLKTDFARALPEASSDGDGKMGSCAAEHELSCSKNEQELEELLLEASQDAGQELL</sequence>
<gene>
    <name evidence="8" type="ORF">AS27_02464</name>
</gene>
<dbReference type="GO" id="GO:0004864">
    <property type="term" value="F:protein phosphatase inhibitor activity"/>
    <property type="evidence" value="ECO:0007669"/>
    <property type="project" value="UniProtKB-KW"/>
</dbReference>
<proteinExistence type="inferred from homology"/>
<reference evidence="8 9" key="1">
    <citation type="submission" date="2014-04" db="EMBL/GenBank/DDBJ databases">
        <title>Genome evolution of avian class.</title>
        <authorList>
            <person name="Zhang G."/>
            <person name="Li C."/>
        </authorList>
    </citation>
    <scope>NUCLEOTIDE SEQUENCE [LARGE SCALE GENOMIC DNA]</scope>
    <source>
        <strain evidence="8">BGI_AS27</strain>
    </source>
</reference>
<dbReference type="Proteomes" id="UP000053286">
    <property type="component" value="Unassembled WGS sequence"/>
</dbReference>
<name>A0A087R415_APTFO</name>
<keyword evidence="3" id="KW-0650">Protein phosphatase inhibitor</keyword>
<accession>A0A087R415</accession>
<evidence type="ECO:0000256" key="3">
    <source>
        <dbReference type="ARBA" id="ARBA00023272"/>
    </source>
</evidence>
<keyword evidence="2" id="KW-0677">Repeat</keyword>
<evidence type="ECO:0000256" key="5">
    <source>
        <dbReference type="ARBA" id="ARBA00040684"/>
    </source>
</evidence>
<dbReference type="AlphaFoldDB" id="A0A087R415"/>
<dbReference type="CDD" id="cd00116">
    <property type="entry name" value="LRR_RI"/>
    <property type="match status" value="1"/>
</dbReference>
<feature type="compositionally biased region" description="Low complexity" evidence="7">
    <location>
        <begin position="464"/>
        <end position="475"/>
    </location>
</feature>
<dbReference type="PANTHER" id="PTHR24112">
    <property type="entry name" value="LEUCINE-RICH REPEAT, ISOFORM F-RELATED"/>
    <property type="match status" value="1"/>
</dbReference>
<keyword evidence="1" id="KW-0433">Leucine-rich repeat</keyword>
<comment type="similarity">
    <text evidence="4">Belongs to the PPP1R37 family.</text>
</comment>
<dbReference type="Pfam" id="PF13516">
    <property type="entry name" value="LRR_6"/>
    <property type="match status" value="3"/>
</dbReference>
<dbReference type="InterPro" id="IPR001611">
    <property type="entry name" value="Leu-rich_rpt"/>
</dbReference>
<evidence type="ECO:0000313" key="8">
    <source>
        <dbReference type="EMBL" id="KFM08219.1"/>
    </source>
</evidence>
<feature type="compositionally biased region" description="Acidic residues" evidence="7">
    <location>
        <begin position="445"/>
        <end position="463"/>
    </location>
</feature>
<dbReference type="FunFam" id="3.80.10.10:FF:000324">
    <property type="entry name" value="Protein phosphatase 1 regulatory subunit 37"/>
    <property type="match status" value="1"/>
</dbReference>
<dbReference type="PANTHER" id="PTHR24112:SF9">
    <property type="entry name" value="PROTEIN PHOSPHATASE 1 REGULATORY SUBUNIT 37"/>
    <property type="match status" value="1"/>
</dbReference>
<evidence type="ECO:0000256" key="4">
    <source>
        <dbReference type="ARBA" id="ARBA00038315"/>
    </source>
</evidence>
<protein>
    <recommendedName>
        <fullName evidence="5">Protein phosphatase 1 regulatory subunit 37</fullName>
    </recommendedName>
    <alternativeName>
        <fullName evidence="6">Leucine-rich repeat-containing protein 68</fullName>
    </alternativeName>
</protein>
<dbReference type="PROSITE" id="PS51450">
    <property type="entry name" value="LRR"/>
    <property type="match status" value="1"/>
</dbReference>
<feature type="non-terminal residue" evidence="8">
    <location>
        <position position="625"/>
    </location>
</feature>
<feature type="region of interest" description="Disordered" evidence="7">
    <location>
        <begin position="395"/>
        <end position="600"/>
    </location>
</feature>
<dbReference type="EMBL" id="KL226086">
    <property type="protein sequence ID" value="KFM08219.1"/>
    <property type="molecule type" value="Genomic_DNA"/>
</dbReference>
<evidence type="ECO:0000256" key="1">
    <source>
        <dbReference type="ARBA" id="ARBA00022614"/>
    </source>
</evidence>
<feature type="non-terminal residue" evidence="8">
    <location>
        <position position="1"/>
    </location>
</feature>
<dbReference type="SUPFAM" id="SSF52047">
    <property type="entry name" value="RNI-like"/>
    <property type="match status" value="1"/>
</dbReference>
<evidence type="ECO:0000256" key="2">
    <source>
        <dbReference type="ARBA" id="ARBA00022737"/>
    </source>
</evidence>
<dbReference type="Gene3D" id="3.80.10.10">
    <property type="entry name" value="Ribonuclease Inhibitor"/>
    <property type="match status" value="2"/>
</dbReference>
<organism evidence="8 9">
    <name type="scientific">Aptenodytes forsteri</name>
    <name type="common">Emperor penguin</name>
    <dbReference type="NCBI Taxonomy" id="9233"/>
    <lineage>
        <taxon>Eukaryota</taxon>
        <taxon>Metazoa</taxon>
        <taxon>Chordata</taxon>
        <taxon>Craniata</taxon>
        <taxon>Vertebrata</taxon>
        <taxon>Euteleostomi</taxon>
        <taxon>Archelosauria</taxon>
        <taxon>Archosauria</taxon>
        <taxon>Dinosauria</taxon>
        <taxon>Saurischia</taxon>
        <taxon>Theropoda</taxon>
        <taxon>Coelurosauria</taxon>
        <taxon>Aves</taxon>
        <taxon>Neognathae</taxon>
        <taxon>Neoaves</taxon>
        <taxon>Aequornithes</taxon>
        <taxon>Sphenisciformes</taxon>
        <taxon>Spheniscidae</taxon>
        <taxon>Aptenodytes</taxon>
    </lineage>
</organism>
<keyword evidence="9" id="KW-1185">Reference proteome</keyword>
<dbReference type="InterPro" id="IPR032675">
    <property type="entry name" value="LRR_dom_sf"/>
</dbReference>
<evidence type="ECO:0000256" key="7">
    <source>
        <dbReference type="SAM" id="MobiDB-lite"/>
    </source>
</evidence>